<reference evidence="1" key="1">
    <citation type="journal article" date="2015" name="Nature">
        <title>Complex archaea that bridge the gap between prokaryotes and eukaryotes.</title>
        <authorList>
            <person name="Spang A."/>
            <person name="Saw J.H."/>
            <person name="Jorgensen S.L."/>
            <person name="Zaremba-Niedzwiedzka K."/>
            <person name="Martijn J."/>
            <person name="Lind A.E."/>
            <person name="van Eijk R."/>
            <person name="Schleper C."/>
            <person name="Guy L."/>
            <person name="Ettema T.J."/>
        </authorList>
    </citation>
    <scope>NUCLEOTIDE SEQUENCE</scope>
</reference>
<proteinExistence type="predicted"/>
<dbReference type="EMBL" id="LAZR01016196">
    <property type="protein sequence ID" value="KKM05542.1"/>
    <property type="molecule type" value="Genomic_DNA"/>
</dbReference>
<evidence type="ECO:0000313" key="1">
    <source>
        <dbReference type="EMBL" id="KKM05542.1"/>
    </source>
</evidence>
<sequence>MKIIKRNIAVDVIYQEVGCCPKCKSGRMSSKLADFHFLLKKMKWGKGRYWYYCYCHDCYYGWLERGAER</sequence>
<gene>
    <name evidence="1" type="ORF">LCGC14_1752990</name>
</gene>
<protein>
    <submittedName>
        <fullName evidence="1">Uncharacterized protein</fullName>
    </submittedName>
</protein>
<comment type="caution">
    <text evidence="1">The sequence shown here is derived from an EMBL/GenBank/DDBJ whole genome shotgun (WGS) entry which is preliminary data.</text>
</comment>
<accession>A0A0F9HQN4</accession>
<organism evidence="1">
    <name type="scientific">marine sediment metagenome</name>
    <dbReference type="NCBI Taxonomy" id="412755"/>
    <lineage>
        <taxon>unclassified sequences</taxon>
        <taxon>metagenomes</taxon>
        <taxon>ecological metagenomes</taxon>
    </lineage>
</organism>
<name>A0A0F9HQN4_9ZZZZ</name>
<dbReference type="AlphaFoldDB" id="A0A0F9HQN4"/>